<dbReference type="Pfam" id="PF12728">
    <property type="entry name" value="HTH_17"/>
    <property type="match status" value="1"/>
</dbReference>
<reference evidence="2" key="1">
    <citation type="journal article" date="2014" name="Int. J. Syst. Evol. Microbiol.">
        <title>Complete genome sequence of Corynebacterium casei LMG S-19264T (=DSM 44701T), isolated from a smear-ripened cheese.</title>
        <authorList>
            <consortium name="US DOE Joint Genome Institute (JGI-PGF)"/>
            <person name="Walter F."/>
            <person name="Albersmeier A."/>
            <person name="Kalinowski J."/>
            <person name="Ruckert C."/>
        </authorList>
    </citation>
    <scope>NUCLEOTIDE SEQUENCE</scope>
    <source>
        <strain evidence="2">CGMCC 1.15758</strain>
    </source>
</reference>
<protein>
    <recommendedName>
        <fullName evidence="1">Helix-turn-helix domain-containing protein</fullName>
    </recommendedName>
</protein>
<proteinExistence type="predicted"/>
<evidence type="ECO:0000259" key="1">
    <source>
        <dbReference type="Pfam" id="PF12728"/>
    </source>
</evidence>
<reference evidence="2" key="2">
    <citation type="submission" date="2020-09" db="EMBL/GenBank/DDBJ databases">
        <authorList>
            <person name="Sun Q."/>
            <person name="Zhou Y."/>
        </authorList>
    </citation>
    <scope>NUCLEOTIDE SEQUENCE</scope>
    <source>
        <strain evidence="2">CGMCC 1.15758</strain>
    </source>
</reference>
<dbReference type="AlphaFoldDB" id="A0A8J2Z5X1"/>
<gene>
    <name evidence="2" type="ORF">GCM10010995_21900</name>
</gene>
<dbReference type="InterPro" id="IPR041657">
    <property type="entry name" value="HTH_17"/>
</dbReference>
<feature type="domain" description="Helix-turn-helix" evidence="1">
    <location>
        <begin position="3"/>
        <end position="57"/>
    </location>
</feature>
<sequence>MTFLTTPETAEFLKTTNAVLRNSRSTGKLWSHEAPKYVQIGRKILYKKSTLDEWLSQFGELASTSQKNGGAA</sequence>
<dbReference type="OrthoDB" id="9806994at2"/>
<organism evidence="2 3">
    <name type="scientific">Cysteiniphilum litorale</name>
    <dbReference type="NCBI Taxonomy" id="2056700"/>
    <lineage>
        <taxon>Bacteria</taxon>
        <taxon>Pseudomonadati</taxon>
        <taxon>Pseudomonadota</taxon>
        <taxon>Gammaproteobacteria</taxon>
        <taxon>Thiotrichales</taxon>
        <taxon>Fastidiosibacteraceae</taxon>
        <taxon>Cysteiniphilum</taxon>
    </lineage>
</organism>
<accession>A0A8J2Z5X1</accession>
<evidence type="ECO:0000313" key="2">
    <source>
        <dbReference type="EMBL" id="GGG04027.1"/>
    </source>
</evidence>
<dbReference type="EMBL" id="BMJS01000029">
    <property type="protein sequence ID" value="GGG04027.1"/>
    <property type="molecule type" value="Genomic_DNA"/>
</dbReference>
<evidence type="ECO:0000313" key="3">
    <source>
        <dbReference type="Proteomes" id="UP000636949"/>
    </source>
</evidence>
<name>A0A8J2Z5X1_9GAMM</name>
<keyword evidence="3" id="KW-1185">Reference proteome</keyword>
<comment type="caution">
    <text evidence="2">The sequence shown here is derived from an EMBL/GenBank/DDBJ whole genome shotgun (WGS) entry which is preliminary data.</text>
</comment>
<dbReference type="RefSeq" id="WP_117003489.1">
    <property type="nucleotide sequence ID" value="NZ_BMJS01000029.1"/>
</dbReference>
<dbReference type="Proteomes" id="UP000636949">
    <property type="component" value="Unassembled WGS sequence"/>
</dbReference>